<dbReference type="OrthoDB" id="683185at2759"/>
<reference evidence="1" key="1">
    <citation type="submission" date="2022-05" db="EMBL/GenBank/DDBJ databases">
        <title>The Musa troglodytarum L. genome provides insights into the mechanism of non-climacteric behaviour and enrichment of carotenoids.</title>
        <authorList>
            <person name="Wang J."/>
        </authorList>
    </citation>
    <scope>NUCLEOTIDE SEQUENCE</scope>
    <source>
        <tissue evidence="1">Leaf</tissue>
    </source>
</reference>
<dbReference type="EMBL" id="CP097506">
    <property type="protein sequence ID" value="URD97188.1"/>
    <property type="molecule type" value="Genomic_DNA"/>
</dbReference>
<sequence length="111" mass="11856">MQNNKKSKVYITGLCVAINCKLCNGESETKATAAVEEEGSFNVQIPSELKGECFLQLHDALDVPCPGENGLRPSKLVLKSKEEGRHTFVAASGKVFVLVADACIGHLPAIV</sequence>
<dbReference type="PANTHER" id="PTHR33935:SF22">
    <property type="entry name" value="OS10G0149400 PROTEIN"/>
    <property type="match status" value="1"/>
</dbReference>
<keyword evidence="2" id="KW-1185">Reference proteome</keyword>
<dbReference type="Proteomes" id="UP001055439">
    <property type="component" value="Chromosome 4"/>
</dbReference>
<name>A0A9E7FNP3_9LILI</name>
<proteinExistence type="predicted"/>
<accession>A0A9E7FNP3</accession>
<evidence type="ECO:0000313" key="1">
    <source>
        <dbReference type="EMBL" id="URD97188.1"/>
    </source>
</evidence>
<dbReference type="AlphaFoldDB" id="A0A9E7FNP3"/>
<organism evidence="1 2">
    <name type="scientific">Musa troglodytarum</name>
    <name type="common">fe'i banana</name>
    <dbReference type="NCBI Taxonomy" id="320322"/>
    <lineage>
        <taxon>Eukaryota</taxon>
        <taxon>Viridiplantae</taxon>
        <taxon>Streptophyta</taxon>
        <taxon>Embryophyta</taxon>
        <taxon>Tracheophyta</taxon>
        <taxon>Spermatophyta</taxon>
        <taxon>Magnoliopsida</taxon>
        <taxon>Liliopsida</taxon>
        <taxon>Zingiberales</taxon>
        <taxon>Musaceae</taxon>
        <taxon>Musa</taxon>
    </lineage>
</organism>
<dbReference type="PANTHER" id="PTHR33935">
    <property type="entry name" value="OS10G0148100 PROTEIN"/>
    <property type="match status" value="1"/>
</dbReference>
<protein>
    <submittedName>
        <fullName evidence="1">POEI3 - Pollen Ole e I allergen and extensin family protein</fullName>
    </submittedName>
</protein>
<dbReference type="Pfam" id="PF01190">
    <property type="entry name" value="Pollen_Ole_e_1"/>
    <property type="match status" value="1"/>
</dbReference>
<gene>
    <name evidence="1" type="ORF">MUK42_36758</name>
</gene>
<evidence type="ECO:0000313" key="2">
    <source>
        <dbReference type="Proteomes" id="UP001055439"/>
    </source>
</evidence>